<sequence>MKNQTYVKKWQKALDFSGKVLAYLPYFIRNFLYSMALPYESKLALAIKYLVNKLKLQYLGNNVYFGSNITIKNHHLLTIGNNVSIHSNAYIDAAGSINIGDNVSIAHQTSILSAEHTWQDKKIPIKYNPVNLKPTIIEDDVWIGCGVRILAGVTIKTRSIVAAGAVVTKDVESDIIVGGIPAKPIKKII</sequence>
<organism evidence="1">
    <name type="scientific">Candidatus Thiocaldithrix dubininis</name>
    <dbReference type="NCBI Taxonomy" id="3080823"/>
    <lineage>
        <taxon>Bacteria</taxon>
        <taxon>Pseudomonadati</taxon>
        <taxon>Pseudomonadota</taxon>
        <taxon>Gammaproteobacteria</taxon>
        <taxon>Thiotrichales</taxon>
        <taxon>Thiotrichaceae</taxon>
        <taxon>Candidatus Thiocaldithrix</taxon>
    </lineage>
</organism>
<dbReference type="Pfam" id="PF00132">
    <property type="entry name" value="Hexapep"/>
    <property type="match status" value="1"/>
</dbReference>
<dbReference type="AlphaFoldDB" id="A0AA95KFE9"/>
<dbReference type="CDD" id="cd04647">
    <property type="entry name" value="LbH_MAT_like"/>
    <property type="match status" value="1"/>
</dbReference>
<dbReference type="EC" id="2.3.1.-" evidence="1"/>
<gene>
    <name evidence="1" type="ORF">QJT80_04200</name>
</gene>
<dbReference type="EMBL" id="CP124755">
    <property type="protein sequence ID" value="WGZ91679.1"/>
    <property type="molecule type" value="Genomic_DNA"/>
</dbReference>
<dbReference type="SUPFAM" id="SSF51161">
    <property type="entry name" value="Trimeric LpxA-like enzymes"/>
    <property type="match status" value="1"/>
</dbReference>
<protein>
    <submittedName>
        <fullName evidence="1">Acyltransferase</fullName>
        <ecNumber evidence="1">2.3.1.-</ecNumber>
    </submittedName>
</protein>
<evidence type="ECO:0000313" key="1">
    <source>
        <dbReference type="EMBL" id="WGZ91679.1"/>
    </source>
</evidence>
<dbReference type="InterPro" id="IPR011004">
    <property type="entry name" value="Trimer_LpxA-like_sf"/>
</dbReference>
<dbReference type="KEGG" id="tdu:QJT80_04200"/>
<proteinExistence type="predicted"/>
<reference evidence="1" key="1">
    <citation type="journal article" date="2023" name="Int. J. Mol. Sci.">
        <title>Metagenomics Revealed a New Genus 'Candidatus Thiocaldithrix dubininis' gen. nov., sp. nov. and a New Species 'Candidatus Thiothrix putei' sp. nov. in the Family Thiotrichaceae, Some Members of Which Have Traits of Both Na+- and H+-Motive Energetics.</title>
        <authorList>
            <person name="Ravin N.V."/>
            <person name="Muntyan M.S."/>
            <person name="Smolyakov D.D."/>
            <person name="Rudenko T.S."/>
            <person name="Beletsky A.V."/>
            <person name="Mardanov A.V."/>
            <person name="Grabovich M.Y."/>
        </authorList>
    </citation>
    <scope>NUCLEOTIDE SEQUENCE</scope>
    <source>
        <strain evidence="1">GKL-01</strain>
    </source>
</reference>
<accession>A0AA95KFE9</accession>
<dbReference type="InterPro" id="IPR001451">
    <property type="entry name" value="Hexapep"/>
</dbReference>
<dbReference type="InterPro" id="IPR051159">
    <property type="entry name" value="Hexapeptide_acetyltransf"/>
</dbReference>
<dbReference type="Proteomes" id="UP001300672">
    <property type="component" value="Chromosome"/>
</dbReference>
<name>A0AA95KFE9_9GAMM</name>
<reference evidence="1" key="2">
    <citation type="submission" date="2023-04" db="EMBL/GenBank/DDBJ databases">
        <authorList>
            <person name="Beletskiy A.V."/>
            <person name="Mardanov A.V."/>
            <person name="Ravin N.V."/>
        </authorList>
    </citation>
    <scope>NUCLEOTIDE SEQUENCE</scope>
    <source>
        <strain evidence="1">GKL-01</strain>
    </source>
</reference>
<keyword evidence="1" id="KW-0012">Acyltransferase</keyword>
<keyword evidence="1" id="KW-0808">Transferase</keyword>
<dbReference type="PANTHER" id="PTHR23416">
    <property type="entry name" value="SIALIC ACID SYNTHASE-RELATED"/>
    <property type="match status" value="1"/>
</dbReference>
<dbReference type="GO" id="GO:0016746">
    <property type="term" value="F:acyltransferase activity"/>
    <property type="evidence" value="ECO:0007669"/>
    <property type="project" value="UniProtKB-KW"/>
</dbReference>
<dbReference type="Gene3D" id="2.160.10.10">
    <property type="entry name" value="Hexapeptide repeat proteins"/>
    <property type="match status" value="1"/>
</dbReference>
<dbReference type="Pfam" id="PF14602">
    <property type="entry name" value="Hexapep_2"/>
    <property type="match status" value="1"/>
</dbReference>